<evidence type="ECO:0000259" key="5">
    <source>
        <dbReference type="Pfam" id="PF01485"/>
    </source>
</evidence>
<keyword evidence="2" id="KW-0863">Zinc-finger</keyword>
<dbReference type="EMBL" id="CAJOBA010096985">
    <property type="protein sequence ID" value="CAF4506724.1"/>
    <property type="molecule type" value="Genomic_DNA"/>
</dbReference>
<accession>A0A8S2XML4</accession>
<evidence type="ECO:0000256" key="1">
    <source>
        <dbReference type="ARBA" id="ARBA00022723"/>
    </source>
</evidence>
<dbReference type="AlphaFoldDB" id="A0A8S2XML4"/>
<comment type="caution">
    <text evidence="6">The sequence shown here is derived from an EMBL/GenBank/DDBJ whole genome shotgun (WGS) entry which is preliminary data.</text>
</comment>
<dbReference type="Proteomes" id="UP000682733">
    <property type="component" value="Unassembled WGS sequence"/>
</dbReference>
<evidence type="ECO:0000313" key="6">
    <source>
        <dbReference type="EMBL" id="CAF4506724.1"/>
    </source>
</evidence>
<evidence type="ECO:0000256" key="4">
    <source>
        <dbReference type="ARBA" id="ARBA00022833"/>
    </source>
</evidence>
<keyword evidence="1" id="KW-0479">Metal-binding</keyword>
<protein>
    <recommendedName>
        <fullName evidence="5">IBR domain-containing protein</fullName>
    </recommendedName>
</protein>
<organism evidence="6 7">
    <name type="scientific">Didymodactylos carnosus</name>
    <dbReference type="NCBI Taxonomy" id="1234261"/>
    <lineage>
        <taxon>Eukaryota</taxon>
        <taxon>Metazoa</taxon>
        <taxon>Spiralia</taxon>
        <taxon>Gnathifera</taxon>
        <taxon>Rotifera</taxon>
        <taxon>Eurotatoria</taxon>
        <taxon>Bdelloidea</taxon>
        <taxon>Philodinida</taxon>
        <taxon>Philodinidae</taxon>
        <taxon>Didymodactylos</taxon>
    </lineage>
</organism>
<gene>
    <name evidence="6" type="ORF">TMI583_LOCUS48186</name>
</gene>
<dbReference type="InterPro" id="IPR002867">
    <property type="entry name" value="IBR_dom"/>
</dbReference>
<evidence type="ECO:0000256" key="2">
    <source>
        <dbReference type="ARBA" id="ARBA00022771"/>
    </source>
</evidence>
<feature type="domain" description="IBR" evidence="5">
    <location>
        <begin position="24"/>
        <end position="71"/>
    </location>
</feature>
<dbReference type="GO" id="GO:0008270">
    <property type="term" value="F:zinc ion binding"/>
    <property type="evidence" value="ECO:0007669"/>
    <property type="project" value="UniProtKB-KW"/>
</dbReference>
<keyword evidence="3" id="KW-0833">Ubl conjugation pathway</keyword>
<dbReference type="Pfam" id="PF01485">
    <property type="entry name" value="IBR"/>
    <property type="match status" value="1"/>
</dbReference>
<evidence type="ECO:0000256" key="3">
    <source>
        <dbReference type="ARBA" id="ARBA00022786"/>
    </source>
</evidence>
<keyword evidence="4" id="KW-0862">Zinc</keyword>
<proteinExistence type="predicted"/>
<evidence type="ECO:0000313" key="7">
    <source>
        <dbReference type="Proteomes" id="UP000682733"/>
    </source>
</evidence>
<name>A0A8S2XML4_9BILA</name>
<reference evidence="6" key="1">
    <citation type="submission" date="2021-02" db="EMBL/GenBank/DDBJ databases">
        <authorList>
            <person name="Nowell W R."/>
        </authorList>
    </citation>
    <scope>NUCLEOTIDE SEQUENCE</scope>
</reference>
<sequence>MKCDLRVPQNFALQHLLSDSAKELYKKMTLKQLFNSNSQLTFCPGTCERIFEAKDKRMPGRVDCELCGLKFWYNIF</sequence>